<evidence type="ECO:0000256" key="6">
    <source>
        <dbReference type="ARBA" id="ARBA00022989"/>
    </source>
</evidence>
<evidence type="ECO:0000256" key="8">
    <source>
        <dbReference type="ARBA" id="ARBA00023065"/>
    </source>
</evidence>
<dbReference type="Proteomes" id="UP000807504">
    <property type="component" value="Unassembled WGS sequence"/>
</dbReference>
<dbReference type="SMART" id="SM00918">
    <property type="entry name" value="Lig_chan-Glu_bd"/>
    <property type="match status" value="1"/>
</dbReference>
<proteinExistence type="inferred from homology"/>
<organism evidence="16 17">
    <name type="scientific">Argiope bruennichi</name>
    <name type="common">Wasp spider</name>
    <name type="synonym">Aranea bruennichi</name>
    <dbReference type="NCBI Taxonomy" id="94029"/>
    <lineage>
        <taxon>Eukaryota</taxon>
        <taxon>Metazoa</taxon>
        <taxon>Ecdysozoa</taxon>
        <taxon>Arthropoda</taxon>
        <taxon>Chelicerata</taxon>
        <taxon>Arachnida</taxon>
        <taxon>Araneae</taxon>
        <taxon>Araneomorphae</taxon>
        <taxon>Entelegynae</taxon>
        <taxon>Araneoidea</taxon>
        <taxon>Araneidae</taxon>
        <taxon>Argiope</taxon>
    </lineage>
</organism>
<keyword evidence="4" id="KW-1003">Cell membrane</keyword>
<keyword evidence="11" id="KW-0325">Glycoprotein</keyword>
<keyword evidence="17" id="KW-1185">Reference proteome</keyword>
<comment type="subcellular location">
    <subcellularLocation>
        <location evidence="1">Cell membrane</location>
        <topology evidence="1">Multi-pass membrane protein</topology>
    </subcellularLocation>
</comment>
<keyword evidence="3" id="KW-0813">Transport</keyword>
<evidence type="ECO:0000256" key="4">
    <source>
        <dbReference type="ARBA" id="ARBA00022475"/>
    </source>
</evidence>
<dbReference type="Gene3D" id="3.40.190.10">
    <property type="entry name" value="Periplasmic binding protein-like II"/>
    <property type="match status" value="1"/>
</dbReference>
<evidence type="ECO:0000256" key="11">
    <source>
        <dbReference type="ARBA" id="ARBA00023180"/>
    </source>
</evidence>
<keyword evidence="13" id="KW-0407">Ion channel</keyword>
<reference evidence="16" key="1">
    <citation type="journal article" date="2020" name="bioRxiv">
        <title>Chromosome-level reference genome of the European wasp spider Argiope bruennichi: a resource for studies on range expansion and evolutionary adaptation.</title>
        <authorList>
            <person name="Sheffer M.M."/>
            <person name="Hoppe A."/>
            <person name="Krehenwinkel H."/>
            <person name="Uhl G."/>
            <person name="Kuss A.W."/>
            <person name="Jensen L."/>
            <person name="Jensen C."/>
            <person name="Gillespie R.G."/>
            <person name="Hoff K.J."/>
            <person name="Prost S."/>
        </authorList>
    </citation>
    <scope>NUCLEOTIDE SEQUENCE</scope>
</reference>
<dbReference type="InterPro" id="IPR052192">
    <property type="entry name" value="Insect_Ionotropic_Sensory_Rcpt"/>
</dbReference>
<evidence type="ECO:0000313" key="16">
    <source>
        <dbReference type="EMBL" id="KAF8794637.1"/>
    </source>
</evidence>
<dbReference type="AlphaFoldDB" id="A0A8T0FU22"/>
<feature type="domain" description="Ionotropic glutamate receptor L-glutamate and glycine-binding" evidence="15">
    <location>
        <begin position="18"/>
        <end position="77"/>
    </location>
</feature>
<dbReference type="PANTHER" id="PTHR42643:SF24">
    <property type="entry name" value="IONOTROPIC RECEPTOR 60A"/>
    <property type="match status" value="1"/>
</dbReference>
<keyword evidence="5 14" id="KW-0812">Transmembrane</keyword>
<dbReference type="SUPFAM" id="SSF53850">
    <property type="entry name" value="Periplasmic binding protein-like II"/>
    <property type="match status" value="1"/>
</dbReference>
<keyword evidence="8" id="KW-0406">Ion transport</keyword>
<keyword evidence="9 14" id="KW-0472">Membrane</keyword>
<evidence type="ECO:0000313" key="17">
    <source>
        <dbReference type="Proteomes" id="UP000807504"/>
    </source>
</evidence>
<dbReference type="GO" id="GO:0015276">
    <property type="term" value="F:ligand-gated monoatomic ion channel activity"/>
    <property type="evidence" value="ECO:0007669"/>
    <property type="project" value="InterPro"/>
</dbReference>
<keyword evidence="12" id="KW-1071">Ligand-gated ion channel</keyword>
<keyword evidence="7" id="KW-0175">Coiled coil</keyword>
<dbReference type="GO" id="GO:0050906">
    <property type="term" value="P:detection of stimulus involved in sensory perception"/>
    <property type="evidence" value="ECO:0007669"/>
    <property type="project" value="UniProtKB-ARBA"/>
</dbReference>
<evidence type="ECO:0000256" key="14">
    <source>
        <dbReference type="SAM" id="Phobius"/>
    </source>
</evidence>
<keyword evidence="10 16" id="KW-0675">Receptor</keyword>
<reference evidence="16" key="2">
    <citation type="submission" date="2020-06" db="EMBL/GenBank/DDBJ databases">
        <authorList>
            <person name="Sheffer M."/>
        </authorList>
    </citation>
    <scope>NUCLEOTIDE SEQUENCE</scope>
</reference>
<keyword evidence="6 14" id="KW-1133">Transmembrane helix</keyword>
<dbReference type="EMBL" id="JABXBU010000002">
    <property type="protein sequence ID" value="KAF8794637.1"/>
    <property type="molecule type" value="Genomic_DNA"/>
</dbReference>
<dbReference type="GO" id="GO:0005886">
    <property type="term" value="C:plasma membrane"/>
    <property type="evidence" value="ECO:0007669"/>
    <property type="project" value="UniProtKB-SubCell"/>
</dbReference>
<name>A0A8T0FU22_ARGBR</name>
<feature type="transmembrane region" description="Helical" evidence="14">
    <location>
        <begin position="376"/>
        <end position="399"/>
    </location>
</feature>
<evidence type="ECO:0000256" key="1">
    <source>
        <dbReference type="ARBA" id="ARBA00004651"/>
    </source>
</evidence>
<evidence type="ECO:0000256" key="9">
    <source>
        <dbReference type="ARBA" id="ARBA00023136"/>
    </source>
</evidence>
<dbReference type="Pfam" id="PF00060">
    <property type="entry name" value="Lig_chan"/>
    <property type="match status" value="1"/>
</dbReference>
<dbReference type="FunFam" id="3.40.190.10:FF:000078">
    <property type="entry name" value="glutamate receptor ionotropic, NMDA 3B"/>
    <property type="match status" value="1"/>
</dbReference>
<gene>
    <name evidence="16" type="ORF">HNY73_002600</name>
</gene>
<feature type="transmembrane region" description="Helical" evidence="14">
    <location>
        <begin position="131"/>
        <end position="150"/>
    </location>
</feature>
<protein>
    <submittedName>
        <fullName evidence="16">Glutamate receptor ionotropic like protein</fullName>
    </submittedName>
</protein>
<comment type="similarity">
    <text evidence="2">Belongs to the glutamate-gated ion channel (TC 1.A.10.1) family.</text>
</comment>
<evidence type="ECO:0000256" key="13">
    <source>
        <dbReference type="ARBA" id="ARBA00023303"/>
    </source>
</evidence>
<dbReference type="InterPro" id="IPR001320">
    <property type="entry name" value="Iontro_rcpt_C"/>
</dbReference>
<comment type="caution">
    <text evidence="16">The sequence shown here is derived from an EMBL/GenBank/DDBJ whole genome shotgun (WGS) entry which is preliminary data.</text>
</comment>
<sequence length="400" mass="45383">MTFPNFLKIAVVPTSGLFKVEVTETNETKVVGGTEKTFLELLSEVLKFEYEIIVPPDGDWGIYENGKWTGVIGKVYYGEADIGIGKISITDQRKKVVDYSYPYDVEDLTFATAIPKYLPKTTAFIAPFDTYIWGTLLITTIIFLIAFRFCQKKKRSFQRIVLKFVGYLLLQPLDVEPASKRSSLLVVTWLLTARFLSFFYSAALLAFLTIPQEENSVRTIPQLSEAIKNGKIQSMTIKGASYTSTLLKNEQEMIKVIANHIRKNNFLLEPQKDLVINSMKDGKTAIIASRFFFSRLHDIFISDDSFFSLTRAIVLKKGFCCGPKLDRMILRICSAGIYTKLQDDELFRMKLPERLYASSVPINSYSKLTLEDLSGAFVFLLAGYCISFLVCILEILPIFE</sequence>
<accession>A0A8T0FU22</accession>
<dbReference type="InterPro" id="IPR019594">
    <property type="entry name" value="Glu/Gly-bd"/>
</dbReference>
<dbReference type="Gene3D" id="1.10.287.70">
    <property type="match status" value="1"/>
</dbReference>
<evidence type="ECO:0000256" key="10">
    <source>
        <dbReference type="ARBA" id="ARBA00023170"/>
    </source>
</evidence>
<evidence type="ECO:0000256" key="7">
    <source>
        <dbReference type="ARBA" id="ARBA00023054"/>
    </source>
</evidence>
<dbReference type="GO" id="GO:0043226">
    <property type="term" value="C:organelle"/>
    <property type="evidence" value="ECO:0007669"/>
    <property type="project" value="UniProtKB-ARBA"/>
</dbReference>
<evidence type="ECO:0000256" key="5">
    <source>
        <dbReference type="ARBA" id="ARBA00022692"/>
    </source>
</evidence>
<evidence type="ECO:0000256" key="2">
    <source>
        <dbReference type="ARBA" id="ARBA00008685"/>
    </source>
</evidence>
<evidence type="ECO:0000259" key="15">
    <source>
        <dbReference type="SMART" id="SM00918"/>
    </source>
</evidence>
<dbReference type="PANTHER" id="PTHR42643">
    <property type="entry name" value="IONOTROPIC RECEPTOR 20A-RELATED"/>
    <property type="match status" value="1"/>
</dbReference>
<evidence type="ECO:0000256" key="12">
    <source>
        <dbReference type="ARBA" id="ARBA00023286"/>
    </source>
</evidence>
<dbReference type="Pfam" id="PF10613">
    <property type="entry name" value="Lig_chan-Glu_bd"/>
    <property type="match status" value="1"/>
</dbReference>
<evidence type="ECO:0000256" key="3">
    <source>
        <dbReference type="ARBA" id="ARBA00022448"/>
    </source>
</evidence>